<protein>
    <submittedName>
        <fullName evidence="2">Isopentenyldiphosphate isomerase</fullName>
    </submittedName>
</protein>
<name>I3CDU2_9GAMM</name>
<dbReference type="PROSITE" id="PS51462">
    <property type="entry name" value="NUDIX"/>
    <property type="match status" value="1"/>
</dbReference>
<gene>
    <name evidence="2" type="ORF">BegalDRAFT_0877</name>
</gene>
<accession>I3CDU2</accession>
<dbReference type="PANTHER" id="PTHR10885:SF0">
    <property type="entry name" value="ISOPENTENYL-DIPHOSPHATE DELTA-ISOMERASE"/>
    <property type="match status" value="1"/>
</dbReference>
<dbReference type="STRING" id="395493.BegalDRAFT_0877"/>
<dbReference type="AlphaFoldDB" id="I3CDU2"/>
<dbReference type="RefSeq" id="WP_002684048.1">
    <property type="nucleotide sequence ID" value="NZ_JH600070.1"/>
</dbReference>
<dbReference type="SUPFAM" id="SSF55811">
    <property type="entry name" value="Nudix"/>
    <property type="match status" value="1"/>
</dbReference>
<dbReference type="GO" id="GO:0016853">
    <property type="term" value="F:isomerase activity"/>
    <property type="evidence" value="ECO:0007669"/>
    <property type="project" value="UniProtKB-KW"/>
</dbReference>
<dbReference type="InterPro" id="IPR015797">
    <property type="entry name" value="NUDIX_hydrolase-like_dom_sf"/>
</dbReference>
<evidence type="ECO:0000313" key="3">
    <source>
        <dbReference type="Proteomes" id="UP000005744"/>
    </source>
</evidence>
<organism evidence="2 3">
    <name type="scientific">Beggiatoa alba B18LD</name>
    <dbReference type="NCBI Taxonomy" id="395493"/>
    <lineage>
        <taxon>Bacteria</taxon>
        <taxon>Pseudomonadati</taxon>
        <taxon>Pseudomonadota</taxon>
        <taxon>Gammaproteobacteria</taxon>
        <taxon>Thiotrichales</taxon>
        <taxon>Thiotrichaceae</taxon>
        <taxon>Beggiatoa</taxon>
    </lineage>
</organism>
<dbReference type="InterPro" id="IPR000086">
    <property type="entry name" value="NUDIX_hydrolase_dom"/>
</dbReference>
<reference evidence="2 3" key="1">
    <citation type="submission" date="2011-11" db="EMBL/GenBank/DDBJ databases">
        <title>Improved High-Quality Draft sequence of Beggiatoa alba B18lD.</title>
        <authorList>
            <consortium name="US DOE Joint Genome Institute"/>
            <person name="Lucas S."/>
            <person name="Han J."/>
            <person name="Lapidus A."/>
            <person name="Cheng J.-F."/>
            <person name="Goodwin L."/>
            <person name="Pitluck S."/>
            <person name="Peters L."/>
            <person name="Mikhailova N."/>
            <person name="Held B."/>
            <person name="Detter J.C."/>
            <person name="Han C."/>
            <person name="Tapia R."/>
            <person name="Land M."/>
            <person name="Hauser L."/>
            <person name="Kyrpides N."/>
            <person name="Ivanova N."/>
            <person name="Pagani I."/>
            <person name="Samuel K."/>
            <person name="Teske A."/>
            <person name="Mueller J."/>
            <person name="Woyke T."/>
        </authorList>
    </citation>
    <scope>NUCLEOTIDE SEQUENCE [LARGE SCALE GENOMIC DNA]</scope>
    <source>
        <strain evidence="2 3">B18LD</strain>
    </source>
</reference>
<dbReference type="Pfam" id="PF00293">
    <property type="entry name" value="NUDIX"/>
    <property type="match status" value="1"/>
</dbReference>
<keyword evidence="2" id="KW-0413">Isomerase</keyword>
<sequence length="170" mass="19497">MTISSLPNAEYLDVVDTNDMVIESRLRSEIHHLGLRHRSVHILVFNPQGEIFLHKRNAQKKSFPLHWDSSAAGHVATGESYAQAAERELLEELQINAPLQALFQLEASPRTTQEFCWVYRCVTTETPKPDPDEIELGAWFTPAFVDAWIQREKLRFTPLLQMIWEKGGIS</sequence>
<dbReference type="CDD" id="cd04692">
    <property type="entry name" value="NUDIX_Hydrolase"/>
    <property type="match status" value="1"/>
</dbReference>
<dbReference type="PANTHER" id="PTHR10885">
    <property type="entry name" value="ISOPENTENYL-DIPHOSPHATE DELTA-ISOMERASE"/>
    <property type="match status" value="1"/>
</dbReference>
<dbReference type="eggNOG" id="COG1443">
    <property type="taxonomic scope" value="Bacteria"/>
</dbReference>
<feature type="domain" description="Nudix hydrolase" evidence="1">
    <location>
        <begin position="35"/>
        <end position="162"/>
    </location>
</feature>
<evidence type="ECO:0000259" key="1">
    <source>
        <dbReference type="PROSITE" id="PS51462"/>
    </source>
</evidence>
<dbReference type="EMBL" id="JH600070">
    <property type="protein sequence ID" value="EIJ41785.1"/>
    <property type="molecule type" value="Genomic_DNA"/>
</dbReference>
<dbReference type="OrthoDB" id="517136at2"/>
<keyword evidence="3" id="KW-1185">Reference proteome</keyword>
<evidence type="ECO:0000313" key="2">
    <source>
        <dbReference type="EMBL" id="EIJ41785.1"/>
    </source>
</evidence>
<dbReference type="HOGENOM" id="CLU_060552_3_1_6"/>
<dbReference type="Proteomes" id="UP000005744">
    <property type="component" value="Unassembled WGS sequence"/>
</dbReference>
<dbReference type="Gene3D" id="3.90.79.10">
    <property type="entry name" value="Nucleoside Triphosphate Pyrophosphohydrolase"/>
    <property type="match status" value="1"/>
</dbReference>
<proteinExistence type="predicted"/>